<feature type="transmembrane region" description="Helical" evidence="10">
    <location>
        <begin position="510"/>
        <end position="538"/>
    </location>
</feature>
<reference evidence="12" key="1">
    <citation type="submission" date="2022-11" db="UniProtKB">
        <authorList>
            <consortium name="WormBaseParasite"/>
        </authorList>
    </citation>
    <scope>IDENTIFICATION</scope>
</reference>
<dbReference type="GO" id="GO:0046872">
    <property type="term" value="F:metal ion binding"/>
    <property type="evidence" value="ECO:0007669"/>
    <property type="project" value="UniProtKB-KW"/>
</dbReference>
<keyword evidence="7" id="KW-0479">Metal-binding</keyword>
<keyword evidence="7" id="KW-0915">Sodium</keyword>
<keyword evidence="4 9" id="KW-0769">Symport</keyword>
<comment type="subcellular location">
    <subcellularLocation>
        <location evidence="1">Membrane</location>
        <topology evidence="1">Multi-pass membrane protein</topology>
    </subcellularLocation>
</comment>
<dbReference type="WBParaSite" id="PSAMB.scaffold1368size32470.g12769.t1">
    <property type="protein sequence ID" value="PSAMB.scaffold1368size32470.g12769.t1"/>
    <property type="gene ID" value="PSAMB.scaffold1368size32470.g12769"/>
</dbReference>
<feature type="transmembrane region" description="Helical" evidence="10">
    <location>
        <begin position="429"/>
        <end position="454"/>
    </location>
</feature>
<keyword evidence="5 10" id="KW-1133">Transmembrane helix</keyword>
<dbReference type="PANTHER" id="PTHR11616:SF326">
    <property type="entry name" value="SODIUM-DEPENDENT TRANSPORTER SNF-5"/>
    <property type="match status" value="1"/>
</dbReference>
<evidence type="ECO:0000256" key="9">
    <source>
        <dbReference type="RuleBase" id="RU003732"/>
    </source>
</evidence>
<dbReference type="PANTHER" id="PTHR11616">
    <property type="entry name" value="SODIUM/CHLORIDE DEPENDENT TRANSPORTER"/>
    <property type="match status" value="1"/>
</dbReference>
<feature type="binding site" evidence="7">
    <location>
        <position position="403"/>
    </location>
    <ligand>
        <name>Na(+)</name>
        <dbReference type="ChEBI" id="CHEBI:29101"/>
        <label>1</label>
    </ligand>
</feature>
<feature type="disulfide bond" evidence="8">
    <location>
        <begin position="130"/>
        <end position="139"/>
    </location>
</feature>
<protein>
    <recommendedName>
        <fullName evidence="9">Transporter</fullName>
    </recommendedName>
</protein>
<evidence type="ECO:0000313" key="12">
    <source>
        <dbReference type="WBParaSite" id="PSAMB.scaffold1368size32470.g12769.t1"/>
    </source>
</evidence>
<dbReference type="AlphaFoldDB" id="A0A914UYL4"/>
<keyword evidence="3 9" id="KW-0812">Transmembrane</keyword>
<feature type="transmembrane region" description="Helical" evidence="10">
    <location>
        <begin position="45"/>
        <end position="65"/>
    </location>
</feature>
<dbReference type="GO" id="GO:0005886">
    <property type="term" value="C:plasma membrane"/>
    <property type="evidence" value="ECO:0007669"/>
    <property type="project" value="TreeGrafter"/>
</dbReference>
<feature type="transmembrane region" description="Helical" evidence="10">
    <location>
        <begin position="300"/>
        <end position="317"/>
    </location>
</feature>
<evidence type="ECO:0000256" key="8">
    <source>
        <dbReference type="PIRSR" id="PIRSR600175-2"/>
    </source>
</evidence>
<accession>A0A914UYL4</accession>
<evidence type="ECO:0000256" key="5">
    <source>
        <dbReference type="ARBA" id="ARBA00022989"/>
    </source>
</evidence>
<feature type="transmembrane region" description="Helical" evidence="10">
    <location>
        <begin position="558"/>
        <end position="579"/>
    </location>
</feature>
<evidence type="ECO:0000256" key="2">
    <source>
        <dbReference type="ARBA" id="ARBA00022448"/>
    </source>
</evidence>
<feature type="binding site" evidence="7">
    <location>
        <position position="303"/>
    </location>
    <ligand>
        <name>Na(+)</name>
        <dbReference type="ChEBI" id="CHEBI:29101"/>
        <label>1</label>
    </ligand>
</feature>
<comment type="similarity">
    <text evidence="9">Belongs to the sodium:neurotransmitter symporter (SNF) (TC 2.A.22) family.</text>
</comment>
<feature type="transmembrane region" description="Helical" evidence="10">
    <location>
        <begin position="460"/>
        <end position="483"/>
    </location>
</feature>
<organism evidence="11 12">
    <name type="scientific">Plectus sambesii</name>
    <dbReference type="NCBI Taxonomy" id="2011161"/>
    <lineage>
        <taxon>Eukaryota</taxon>
        <taxon>Metazoa</taxon>
        <taxon>Ecdysozoa</taxon>
        <taxon>Nematoda</taxon>
        <taxon>Chromadorea</taxon>
        <taxon>Plectida</taxon>
        <taxon>Plectina</taxon>
        <taxon>Plectoidea</taxon>
        <taxon>Plectidae</taxon>
        <taxon>Plectus</taxon>
    </lineage>
</organism>
<feature type="transmembrane region" description="Helical" evidence="10">
    <location>
        <begin position="329"/>
        <end position="354"/>
    </location>
</feature>
<dbReference type="InterPro" id="IPR000175">
    <property type="entry name" value="Na/ntran_symport"/>
</dbReference>
<proteinExistence type="inferred from homology"/>
<dbReference type="GO" id="GO:0043005">
    <property type="term" value="C:neuron projection"/>
    <property type="evidence" value="ECO:0007669"/>
    <property type="project" value="TreeGrafter"/>
</dbReference>
<dbReference type="PROSITE" id="PS00610">
    <property type="entry name" value="NA_NEUROTRAN_SYMP_1"/>
    <property type="match status" value="1"/>
</dbReference>
<dbReference type="Proteomes" id="UP000887566">
    <property type="component" value="Unplaced"/>
</dbReference>
<evidence type="ECO:0000256" key="10">
    <source>
        <dbReference type="SAM" id="Phobius"/>
    </source>
</evidence>
<evidence type="ECO:0000256" key="3">
    <source>
        <dbReference type="ARBA" id="ARBA00022692"/>
    </source>
</evidence>
<keyword evidence="6 10" id="KW-0472">Membrane</keyword>
<evidence type="ECO:0000313" key="11">
    <source>
        <dbReference type="Proteomes" id="UP000887566"/>
    </source>
</evidence>
<dbReference type="SUPFAM" id="SSF161070">
    <property type="entry name" value="SNF-like"/>
    <property type="match status" value="1"/>
</dbReference>
<keyword evidence="8" id="KW-1015">Disulfide bond</keyword>
<evidence type="ECO:0000256" key="4">
    <source>
        <dbReference type="ARBA" id="ARBA00022847"/>
    </source>
</evidence>
<feature type="transmembrane region" description="Helical" evidence="10">
    <location>
        <begin position="246"/>
        <end position="266"/>
    </location>
</feature>
<dbReference type="PRINTS" id="PR00176">
    <property type="entry name" value="NANEUSMPORT"/>
</dbReference>
<keyword evidence="11" id="KW-1185">Reference proteome</keyword>
<keyword evidence="2 9" id="KW-0813">Transport</keyword>
<feature type="binding site" evidence="7">
    <location>
        <position position="404"/>
    </location>
    <ligand>
        <name>Na(+)</name>
        <dbReference type="ChEBI" id="CHEBI:29101"/>
        <label>1</label>
    </ligand>
</feature>
<feature type="transmembrane region" description="Helical" evidence="10">
    <location>
        <begin position="91"/>
        <end position="119"/>
    </location>
</feature>
<name>A0A914UYL4_9BILA</name>
<dbReference type="InterPro" id="IPR037272">
    <property type="entry name" value="SNS_sf"/>
</dbReference>
<feature type="transmembrane region" description="Helical" evidence="10">
    <location>
        <begin position="387"/>
        <end position="408"/>
    </location>
</feature>
<evidence type="ECO:0000256" key="6">
    <source>
        <dbReference type="ARBA" id="ARBA00023136"/>
    </source>
</evidence>
<feature type="binding site" evidence="7">
    <location>
        <position position="27"/>
    </location>
    <ligand>
        <name>Na(+)</name>
        <dbReference type="ChEBI" id="CHEBI:29101"/>
        <label>1</label>
    </ligand>
</feature>
<feature type="binding site" evidence="7">
    <location>
        <position position="400"/>
    </location>
    <ligand>
        <name>Na(+)</name>
        <dbReference type="ChEBI" id="CHEBI:29101"/>
        <label>1</label>
    </ligand>
</feature>
<evidence type="ECO:0000256" key="1">
    <source>
        <dbReference type="ARBA" id="ARBA00004141"/>
    </source>
</evidence>
<dbReference type="Pfam" id="PF00209">
    <property type="entry name" value="SNF"/>
    <property type="match status" value="1"/>
</dbReference>
<evidence type="ECO:0000256" key="7">
    <source>
        <dbReference type="PIRSR" id="PIRSR600175-1"/>
    </source>
</evidence>
<sequence>MGETEFHERGSWGSQAEFLLSCIAYGVGYGDIWRFPYLAYENGGAVFLLLYVVATLLAGTPLFYLELCLGQFSSLGPNCVFKKIVPVFQGIGWAMVMVSFFVSIYYNMIVAWCLIFFVVSFRGEMLWSSCTNSWNTIMCDSSLEQDRCANKFGLNPDTQSNHSFFFNFTCYLKNESDAMWATKMAFFKNVSIASPAEEFFENYILEKTETMDTFGGFNWKLVVALFLSWVLTGACLIKGVKTSGKVVYVTAIAPYVILIILLIRGVTLPGMELGLQYYMFEANVTKLLTPKIWQEAATQVFYSYGIGFGSLITMASYSKFKNNCCRDAIVVTFVDCATSIVAGIAIFSILGFMATEQGVKIDAVVQSGIGLAFIAYPEAISRMPAPYIWAILFFFMMLMLGIDSQFSMVETITTAVGDQVPALRAHKSLIVIAACTVMFIFGLPLCTRAGIFYFTIFDDYSAGLALVVIVMLEVVCVIHIYGLKNFIDDIELMLGVPQNFFGRIIGPSGYYFRVTWLVTSPLFLLAMIGASLSFQFGYTMTYGKNERLYIYPSWATTIGWIISLASIVCIPIFAISPIVRTIRKGRPWRDLFRAKASWCPAQVLVNEASHRASTPSSVHPAKQQTFTVL</sequence>
<dbReference type="GO" id="GO:0005332">
    <property type="term" value="F:gamma-aminobutyric acid:sodium:chloride symporter activity"/>
    <property type="evidence" value="ECO:0007669"/>
    <property type="project" value="TreeGrafter"/>
</dbReference>
<dbReference type="PROSITE" id="PS50267">
    <property type="entry name" value="NA_NEUROTRAN_SYMP_3"/>
    <property type="match status" value="1"/>
</dbReference>